<sequence>MGSVILGGYWQKGISDASTYVSYETESILNHTKKLSSGVPGDPEILSVVASMRTSREGGAPVERD</sequence>
<name>A0A428SEM0_9HYPO</name>
<protein>
    <submittedName>
        <fullName evidence="1">Uncharacterized protein</fullName>
    </submittedName>
</protein>
<dbReference type="STRING" id="1325735.A0A428SEM0"/>
<reference evidence="1 2" key="1">
    <citation type="submission" date="2017-06" db="EMBL/GenBank/DDBJ databases">
        <title>Comparative genomic analysis of Ambrosia Fusariam Clade fungi.</title>
        <authorList>
            <person name="Stajich J.E."/>
            <person name="Carrillo J."/>
            <person name="Kijimoto T."/>
            <person name="Eskalen A."/>
            <person name="O'Donnell K."/>
            <person name="Kasson M."/>
        </authorList>
    </citation>
    <scope>NUCLEOTIDE SEQUENCE [LARGE SCALE GENOMIC DNA]</scope>
    <source>
        <strain evidence="1 2">NRRL62579</strain>
    </source>
</reference>
<keyword evidence="2" id="KW-1185">Reference proteome</keyword>
<organism evidence="1 2">
    <name type="scientific">Fusarium oligoseptatum</name>
    <dbReference type="NCBI Taxonomy" id="2604345"/>
    <lineage>
        <taxon>Eukaryota</taxon>
        <taxon>Fungi</taxon>
        <taxon>Dikarya</taxon>
        <taxon>Ascomycota</taxon>
        <taxon>Pezizomycotina</taxon>
        <taxon>Sordariomycetes</taxon>
        <taxon>Hypocreomycetidae</taxon>
        <taxon>Hypocreales</taxon>
        <taxon>Nectriaceae</taxon>
        <taxon>Fusarium</taxon>
        <taxon>Fusarium solani species complex</taxon>
    </lineage>
</organism>
<evidence type="ECO:0000313" key="1">
    <source>
        <dbReference type="EMBL" id="RSL88226.1"/>
    </source>
</evidence>
<evidence type="ECO:0000313" key="2">
    <source>
        <dbReference type="Proteomes" id="UP000287144"/>
    </source>
</evidence>
<accession>A0A428SEM0</accession>
<dbReference type="EMBL" id="NKCK01000264">
    <property type="protein sequence ID" value="RSL88226.1"/>
    <property type="molecule type" value="Genomic_DNA"/>
</dbReference>
<dbReference type="AlphaFoldDB" id="A0A428SEM0"/>
<gene>
    <name evidence="1" type="ORF">CEP52_015289</name>
</gene>
<proteinExistence type="predicted"/>
<comment type="caution">
    <text evidence="1">The sequence shown here is derived from an EMBL/GenBank/DDBJ whole genome shotgun (WGS) entry which is preliminary data.</text>
</comment>
<dbReference type="Proteomes" id="UP000287144">
    <property type="component" value="Unassembled WGS sequence"/>
</dbReference>